<proteinExistence type="predicted"/>
<evidence type="ECO:0000313" key="7">
    <source>
        <dbReference type="EMBL" id="SVA38595.1"/>
    </source>
</evidence>
<evidence type="ECO:0000256" key="1">
    <source>
        <dbReference type="ARBA" id="ARBA00004370"/>
    </source>
</evidence>
<evidence type="ECO:0000256" key="5">
    <source>
        <dbReference type="SAM" id="Phobius"/>
    </source>
</evidence>
<organism evidence="7">
    <name type="scientific">marine metagenome</name>
    <dbReference type="NCBI Taxonomy" id="408172"/>
    <lineage>
        <taxon>unclassified sequences</taxon>
        <taxon>metagenomes</taxon>
        <taxon>ecological metagenomes</taxon>
    </lineage>
</organism>
<comment type="subcellular location">
    <subcellularLocation>
        <location evidence="1">Membrane</location>
    </subcellularLocation>
</comment>
<accession>A0A381VE08</accession>
<dbReference type="Pfam" id="PF01490">
    <property type="entry name" value="Aa_trans"/>
    <property type="match status" value="1"/>
</dbReference>
<dbReference type="InterPro" id="IPR013057">
    <property type="entry name" value="AA_transpt_TM"/>
</dbReference>
<name>A0A381VE08_9ZZZZ</name>
<dbReference type="EMBL" id="UINC01008581">
    <property type="protein sequence ID" value="SVA38595.1"/>
    <property type="molecule type" value="Genomic_DNA"/>
</dbReference>
<protein>
    <recommendedName>
        <fullName evidence="6">Amino acid transporter transmembrane domain-containing protein</fullName>
    </recommendedName>
</protein>
<keyword evidence="3 5" id="KW-1133">Transmembrane helix</keyword>
<sequence length="112" mass="12741">MYQLHIENNNDEEKSSSNLSPKNIGYNLIKSVIGIGLLSISYTLKQCGWSFLIILCFTSVITLYNAINIGNLVQKYSKEVNYIINYSTLFFFDLPPICLIVRFVILLGIILI</sequence>
<reference evidence="7" key="1">
    <citation type="submission" date="2018-05" db="EMBL/GenBank/DDBJ databases">
        <authorList>
            <person name="Lanie J.A."/>
            <person name="Ng W.-L."/>
            <person name="Kazmierczak K.M."/>
            <person name="Andrzejewski T.M."/>
            <person name="Davidsen T.M."/>
            <person name="Wayne K.J."/>
            <person name="Tettelin H."/>
            <person name="Glass J.I."/>
            <person name="Rusch D."/>
            <person name="Podicherti R."/>
            <person name="Tsui H.-C.T."/>
            <person name="Winkler M.E."/>
        </authorList>
    </citation>
    <scope>NUCLEOTIDE SEQUENCE</scope>
</reference>
<evidence type="ECO:0000259" key="6">
    <source>
        <dbReference type="Pfam" id="PF01490"/>
    </source>
</evidence>
<keyword evidence="2 5" id="KW-0812">Transmembrane</keyword>
<evidence type="ECO:0000256" key="2">
    <source>
        <dbReference type="ARBA" id="ARBA00022692"/>
    </source>
</evidence>
<evidence type="ECO:0000256" key="3">
    <source>
        <dbReference type="ARBA" id="ARBA00022989"/>
    </source>
</evidence>
<feature type="transmembrane region" description="Helical" evidence="5">
    <location>
        <begin position="89"/>
        <end position="111"/>
    </location>
</feature>
<keyword evidence="4 5" id="KW-0472">Membrane</keyword>
<evidence type="ECO:0000256" key="4">
    <source>
        <dbReference type="ARBA" id="ARBA00023136"/>
    </source>
</evidence>
<dbReference type="AlphaFoldDB" id="A0A381VE08"/>
<feature type="domain" description="Amino acid transporter transmembrane" evidence="6">
    <location>
        <begin position="21"/>
        <end position="92"/>
    </location>
</feature>
<dbReference type="GO" id="GO:0016020">
    <property type="term" value="C:membrane"/>
    <property type="evidence" value="ECO:0007669"/>
    <property type="project" value="UniProtKB-SubCell"/>
</dbReference>
<feature type="transmembrane region" description="Helical" evidence="5">
    <location>
        <begin position="51"/>
        <end position="69"/>
    </location>
</feature>
<gene>
    <name evidence="7" type="ORF">METZ01_LOCUS91449</name>
</gene>